<dbReference type="SUPFAM" id="SSF51905">
    <property type="entry name" value="FAD/NAD(P)-binding domain"/>
    <property type="match status" value="1"/>
</dbReference>
<name>A0A2A2ASN4_9BURK</name>
<evidence type="ECO:0000259" key="5">
    <source>
        <dbReference type="Pfam" id="PF22780"/>
    </source>
</evidence>
<dbReference type="InterPro" id="IPR023166">
    <property type="entry name" value="BaiN-like_dom_sf"/>
</dbReference>
<dbReference type="EMBL" id="NSJD01000004">
    <property type="protein sequence ID" value="PAT40767.1"/>
    <property type="molecule type" value="Genomic_DNA"/>
</dbReference>
<dbReference type="Pfam" id="PF03486">
    <property type="entry name" value="HI0933_like"/>
    <property type="match status" value="1"/>
</dbReference>
<evidence type="ECO:0000256" key="1">
    <source>
        <dbReference type="ARBA" id="ARBA00001974"/>
    </source>
</evidence>
<evidence type="ECO:0000256" key="3">
    <source>
        <dbReference type="ARBA" id="ARBA00022827"/>
    </source>
</evidence>
<organism evidence="6 7">
    <name type="scientific">Vandammella animalimorsus</name>
    <dbReference type="NCBI Taxonomy" id="2029117"/>
    <lineage>
        <taxon>Bacteria</taxon>
        <taxon>Pseudomonadati</taxon>
        <taxon>Pseudomonadota</taxon>
        <taxon>Betaproteobacteria</taxon>
        <taxon>Burkholderiales</taxon>
        <taxon>Comamonadaceae</taxon>
        <taxon>Vandammella</taxon>
    </lineage>
</organism>
<reference evidence="6 7" key="1">
    <citation type="submission" date="2017-08" db="EMBL/GenBank/DDBJ databases">
        <title>WGS of Clinical strains of the CDC Group NO-1 linked to zoonotic infections in humans.</title>
        <authorList>
            <person name="Bernier A.-M."/>
            <person name="Bernard K."/>
        </authorList>
    </citation>
    <scope>NUCLEOTIDE SEQUENCE [LARGE SCALE GENOMIC DNA]</scope>
    <source>
        <strain evidence="6 7">NML79-0751</strain>
    </source>
</reference>
<accession>A0A2A2ASN4</accession>
<keyword evidence="2" id="KW-0285">Flavoprotein</keyword>
<comment type="cofactor">
    <cofactor evidence="1">
        <name>FAD</name>
        <dbReference type="ChEBI" id="CHEBI:57692"/>
    </cofactor>
</comment>
<feature type="domain" description="RsdA/BaiN/AoA(So)-like Rossmann fold-like" evidence="4">
    <location>
        <begin position="26"/>
        <end position="440"/>
    </location>
</feature>
<dbReference type="InterPro" id="IPR055178">
    <property type="entry name" value="RsdA/BaiN/AoA(So)-like_dom"/>
</dbReference>
<dbReference type="Pfam" id="PF22780">
    <property type="entry name" value="HI0933_like_1st"/>
    <property type="match status" value="1"/>
</dbReference>
<dbReference type="InterPro" id="IPR036188">
    <property type="entry name" value="FAD/NAD-bd_sf"/>
</dbReference>
<evidence type="ECO:0000313" key="6">
    <source>
        <dbReference type="EMBL" id="PAT40767.1"/>
    </source>
</evidence>
<proteinExistence type="predicted"/>
<dbReference type="InterPro" id="IPR057661">
    <property type="entry name" value="RsdA/BaiN/AoA(So)_Rossmann"/>
</dbReference>
<dbReference type="PANTHER" id="PTHR42887:SF2">
    <property type="entry name" value="OS12G0638800 PROTEIN"/>
    <property type="match status" value="1"/>
</dbReference>
<evidence type="ECO:0000256" key="2">
    <source>
        <dbReference type="ARBA" id="ARBA00022630"/>
    </source>
</evidence>
<dbReference type="Proteomes" id="UP000218644">
    <property type="component" value="Unassembled WGS sequence"/>
</dbReference>
<feature type="domain" description="RsdA/BaiN/AoA(So)-like insert" evidence="5">
    <location>
        <begin position="226"/>
        <end position="387"/>
    </location>
</feature>
<gene>
    <name evidence="6" type="ORF">CK623_05085</name>
</gene>
<dbReference type="AlphaFoldDB" id="A0A2A2ASN4"/>
<comment type="caution">
    <text evidence="6">The sequence shown here is derived from an EMBL/GenBank/DDBJ whole genome shotgun (WGS) entry which is preliminary data.</text>
</comment>
<dbReference type="NCBIfam" id="TIGR00275">
    <property type="entry name" value="aminoacetone oxidase family FAD-binding enzyme"/>
    <property type="match status" value="1"/>
</dbReference>
<evidence type="ECO:0000313" key="7">
    <source>
        <dbReference type="Proteomes" id="UP000218644"/>
    </source>
</evidence>
<dbReference type="Gene3D" id="1.10.8.260">
    <property type="entry name" value="HI0933 insert domain-like"/>
    <property type="match status" value="1"/>
</dbReference>
<evidence type="ECO:0000259" key="4">
    <source>
        <dbReference type="Pfam" id="PF03486"/>
    </source>
</evidence>
<keyword evidence="3" id="KW-0274">FAD</keyword>
<sequence>MAQPPVPSVPPVPLQADAAAPQAQFDAIVLGAGAAGLFCAAQAGQRGLKVLLIDHARRLAEKIRISGGGRCNFTNRDLDVRAPQRHFISENPHFCRSALSRFTPQDFMALLQQHGIGFHEKHKGQLFCDQGAQQIIDMLRRLCEQAGVQLWQGCEVQGVEPLPQALAQLADQASAAPRYAVRTARGQVQAAQLVVATGGLSIPKIGASDLGHRIAGQFGLPLVPCRPGLVPLTFAPADWAAYAALAGLAVPVAIGTTAGAAPGGKGRAAAPVFHEDLLFTHRGLSGPAILQISSYWQPGQALQINWLPGLDVPQALHEAKRSSRRLLGNVLAQWLPARLADALLAQQPQWQRPIDQVGDKALQALAAQLTQWRITPSGTEGYAKAEVTIGGVDTRALSSKTMQSAAHPGLFFIGEVLDVTGWLGGYNFQWAWASAHACAQALEKTSPAQPQAL</sequence>
<protein>
    <submittedName>
        <fullName evidence="6">Aminoacetone oxidase family FAD-binding enzyme</fullName>
    </submittedName>
</protein>
<dbReference type="InterPro" id="IPR004792">
    <property type="entry name" value="BaiN-like"/>
</dbReference>
<dbReference type="Gene3D" id="3.50.50.60">
    <property type="entry name" value="FAD/NAD(P)-binding domain"/>
    <property type="match status" value="1"/>
</dbReference>
<dbReference type="PANTHER" id="PTHR42887">
    <property type="entry name" value="OS12G0638800 PROTEIN"/>
    <property type="match status" value="1"/>
</dbReference>
<dbReference type="Gene3D" id="2.40.30.10">
    <property type="entry name" value="Translation factors"/>
    <property type="match status" value="1"/>
</dbReference>
<dbReference type="SUPFAM" id="SSF160996">
    <property type="entry name" value="HI0933 insert domain-like"/>
    <property type="match status" value="1"/>
</dbReference>